<proteinExistence type="predicted"/>
<reference evidence="1" key="1">
    <citation type="submission" date="2020-04" db="EMBL/GenBank/DDBJ databases">
        <authorList>
            <person name="Alioto T."/>
            <person name="Alioto T."/>
            <person name="Gomez Garrido J."/>
        </authorList>
    </citation>
    <scope>NUCLEOTIDE SEQUENCE</scope>
    <source>
        <strain evidence="1">A484AB</strain>
    </source>
</reference>
<dbReference type="InterPro" id="IPR013087">
    <property type="entry name" value="Znf_C2H2_type"/>
</dbReference>
<dbReference type="Proteomes" id="UP001152795">
    <property type="component" value="Unassembled WGS sequence"/>
</dbReference>
<evidence type="ECO:0000313" key="1">
    <source>
        <dbReference type="EMBL" id="CAB3991854.1"/>
    </source>
</evidence>
<dbReference type="PROSITE" id="PS50157">
    <property type="entry name" value="ZINC_FINGER_C2H2_2"/>
    <property type="match status" value="1"/>
</dbReference>
<sequence>MFTKEESAGKIGTSRASMNRCGKTNAAKGVHRHYNEYKDFHSREIEAHVCASFMDMCEMVKIEEDEMDKFGYYYCQFPSCGLVFSTKQTQKRHERQFHPNGNFDAPPIEQEITTRFEEDFMFNYHQVKLMFGLILMAFEDAVKEGDGQQLFEIYKLFLLLYKANGHTKYAYATLLYLDKICSIFSEYEANRLKWNWFYNNHGGKGKDIPLDLKKEHQNKQLKKMWRALGPNLNEKNAARLAGTLDSVECIMQSVDKDCKVIERKSHRAVPKKEQAVYQIVKDSTIKKVFTNTPGREGHPSFSNFRSNLLPCMDYRDLHRWMRDNISNWKSIYLANLDS</sequence>
<protein>
    <submittedName>
        <fullName evidence="1">Uncharacterized protein</fullName>
    </submittedName>
</protein>
<dbReference type="OrthoDB" id="5987212at2759"/>
<name>A0A6S7GEK9_PARCT</name>
<organism evidence="1 2">
    <name type="scientific">Paramuricea clavata</name>
    <name type="common">Red gorgonian</name>
    <name type="synonym">Violescent sea-whip</name>
    <dbReference type="NCBI Taxonomy" id="317549"/>
    <lineage>
        <taxon>Eukaryota</taxon>
        <taxon>Metazoa</taxon>
        <taxon>Cnidaria</taxon>
        <taxon>Anthozoa</taxon>
        <taxon>Octocorallia</taxon>
        <taxon>Malacalcyonacea</taxon>
        <taxon>Plexauridae</taxon>
        <taxon>Paramuricea</taxon>
    </lineage>
</organism>
<keyword evidence="2" id="KW-1185">Reference proteome</keyword>
<accession>A0A6S7GEK9</accession>
<comment type="caution">
    <text evidence="1">The sequence shown here is derived from an EMBL/GenBank/DDBJ whole genome shotgun (WGS) entry which is preliminary data.</text>
</comment>
<dbReference type="PROSITE" id="PS00028">
    <property type="entry name" value="ZINC_FINGER_C2H2_1"/>
    <property type="match status" value="1"/>
</dbReference>
<dbReference type="InterPro" id="IPR046496">
    <property type="entry name" value="DUF6589"/>
</dbReference>
<dbReference type="Pfam" id="PF20231">
    <property type="entry name" value="DUF6589"/>
    <property type="match status" value="1"/>
</dbReference>
<gene>
    <name evidence="1" type="ORF">PACLA_8A051177</name>
</gene>
<dbReference type="AlphaFoldDB" id="A0A6S7GEK9"/>
<dbReference type="EMBL" id="CACRXK020001929">
    <property type="protein sequence ID" value="CAB3991854.1"/>
    <property type="molecule type" value="Genomic_DNA"/>
</dbReference>
<evidence type="ECO:0000313" key="2">
    <source>
        <dbReference type="Proteomes" id="UP001152795"/>
    </source>
</evidence>